<dbReference type="EMBL" id="LN483144">
    <property type="protein sequence ID" value="CDZ96511.1"/>
    <property type="molecule type" value="Genomic_DNA"/>
</dbReference>
<evidence type="ECO:0000256" key="10">
    <source>
        <dbReference type="PIRNR" id="PIRNR000439"/>
    </source>
</evidence>
<dbReference type="Pfam" id="PF03062">
    <property type="entry name" value="MBOAT"/>
    <property type="match status" value="1"/>
</dbReference>
<accession>A0A0F7SEA9</accession>
<dbReference type="PANTHER" id="PTHR10408:SF9">
    <property type="entry name" value="STEROL O-ACYLTRANSFERASE 2-RELATED"/>
    <property type="match status" value="1"/>
</dbReference>
<dbReference type="GO" id="GO:0008204">
    <property type="term" value="P:ergosterol metabolic process"/>
    <property type="evidence" value="ECO:0007669"/>
    <property type="project" value="TreeGrafter"/>
</dbReference>
<keyword evidence="6 13" id="KW-1133">Transmembrane helix</keyword>
<feature type="region of interest" description="Disordered" evidence="12">
    <location>
        <begin position="326"/>
        <end position="377"/>
    </location>
</feature>
<evidence type="ECO:0000256" key="4">
    <source>
        <dbReference type="ARBA" id="ARBA00022692"/>
    </source>
</evidence>
<comment type="function">
    <text evidence="9">Sterol O-acyltransferase that catalyzes the formation of stery esters.</text>
</comment>
<evidence type="ECO:0000256" key="1">
    <source>
        <dbReference type="ARBA" id="ARBA00004477"/>
    </source>
</evidence>
<feature type="transmembrane region" description="Helical" evidence="13">
    <location>
        <begin position="441"/>
        <end position="459"/>
    </location>
</feature>
<feature type="transmembrane region" description="Helical" evidence="13">
    <location>
        <begin position="610"/>
        <end position="629"/>
    </location>
</feature>
<keyword evidence="5 10" id="KW-0256">Endoplasmic reticulum</keyword>
<proteinExistence type="inferred from homology"/>
<name>A0A0F7SEA9_PHARH</name>
<feature type="transmembrane region" description="Helical" evidence="13">
    <location>
        <begin position="101"/>
        <end position="121"/>
    </location>
</feature>
<evidence type="ECO:0000313" key="14">
    <source>
        <dbReference type="EMBL" id="CDZ96511.1"/>
    </source>
</evidence>
<evidence type="ECO:0000256" key="8">
    <source>
        <dbReference type="ARBA" id="ARBA00023315"/>
    </source>
</evidence>
<evidence type="ECO:0000256" key="2">
    <source>
        <dbReference type="ARBA" id="ARBA00009010"/>
    </source>
</evidence>
<evidence type="ECO:0000256" key="5">
    <source>
        <dbReference type="ARBA" id="ARBA00022824"/>
    </source>
</evidence>
<feature type="transmembrane region" description="Helical" evidence="13">
    <location>
        <begin position="141"/>
        <end position="161"/>
    </location>
</feature>
<reference evidence="14" key="1">
    <citation type="submission" date="2014-08" db="EMBL/GenBank/DDBJ databases">
        <authorList>
            <person name="Sharma Rahul"/>
            <person name="Thines Marco"/>
        </authorList>
    </citation>
    <scope>NUCLEOTIDE SEQUENCE</scope>
</reference>
<evidence type="ECO:0000256" key="11">
    <source>
        <dbReference type="PIRSR" id="PIRSR000439-1"/>
    </source>
</evidence>
<evidence type="ECO:0000256" key="6">
    <source>
        <dbReference type="ARBA" id="ARBA00022989"/>
    </source>
</evidence>
<organism evidence="14">
    <name type="scientific">Phaffia rhodozyma</name>
    <name type="common">Yeast</name>
    <name type="synonym">Xanthophyllomyces dendrorhous</name>
    <dbReference type="NCBI Taxonomy" id="264483"/>
    <lineage>
        <taxon>Eukaryota</taxon>
        <taxon>Fungi</taxon>
        <taxon>Dikarya</taxon>
        <taxon>Basidiomycota</taxon>
        <taxon>Agaricomycotina</taxon>
        <taxon>Tremellomycetes</taxon>
        <taxon>Cystofilobasidiales</taxon>
        <taxon>Mrakiaceae</taxon>
        <taxon>Phaffia</taxon>
    </lineage>
</organism>
<evidence type="ECO:0000256" key="3">
    <source>
        <dbReference type="ARBA" id="ARBA00022679"/>
    </source>
</evidence>
<comment type="similarity">
    <text evidence="2 10">Belongs to the membrane-bound acyltransferase family. Sterol o-acyltransferase subfamily.</text>
</comment>
<comment type="subcellular location">
    <subcellularLocation>
        <location evidence="1 10">Endoplasmic reticulum membrane</location>
        <topology evidence="1 10">Multi-pass membrane protein</topology>
    </subcellularLocation>
</comment>
<evidence type="ECO:0000256" key="7">
    <source>
        <dbReference type="ARBA" id="ARBA00023136"/>
    </source>
</evidence>
<evidence type="ECO:0000256" key="9">
    <source>
        <dbReference type="ARBA" id="ARBA00023568"/>
    </source>
</evidence>
<keyword evidence="8 10" id="KW-0012">Acyltransferase</keyword>
<protein>
    <recommendedName>
        <fullName evidence="10">O-acyltransferase</fullName>
    </recommendedName>
</protein>
<evidence type="ECO:0000256" key="12">
    <source>
        <dbReference type="SAM" id="MobiDB-lite"/>
    </source>
</evidence>
<dbReference type="GO" id="GO:0005789">
    <property type="term" value="C:endoplasmic reticulum membrane"/>
    <property type="evidence" value="ECO:0007669"/>
    <property type="project" value="UniProtKB-SubCell"/>
</dbReference>
<dbReference type="InterPro" id="IPR014371">
    <property type="entry name" value="Oat_ACAT_DAG_ARE"/>
</dbReference>
<dbReference type="GO" id="GO:0034737">
    <property type="term" value="F:ergosterol O-acyltransferase activity"/>
    <property type="evidence" value="ECO:0007669"/>
    <property type="project" value="TreeGrafter"/>
</dbReference>
<dbReference type="AlphaFoldDB" id="A0A0F7SEA9"/>
<feature type="transmembrane region" description="Helical" evidence="13">
    <location>
        <begin position="555"/>
        <end position="574"/>
    </location>
</feature>
<feature type="compositionally biased region" description="Polar residues" evidence="12">
    <location>
        <begin position="340"/>
        <end position="349"/>
    </location>
</feature>
<keyword evidence="4 13" id="KW-0812">Transmembrane</keyword>
<keyword evidence="3 10" id="KW-0808">Transferase</keyword>
<dbReference type="PANTHER" id="PTHR10408">
    <property type="entry name" value="STEROL O-ACYLTRANSFERASE"/>
    <property type="match status" value="1"/>
</dbReference>
<dbReference type="PIRSF" id="PIRSF000439">
    <property type="entry name" value="Oat_ACAT_DAG_ARE"/>
    <property type="match status" value="1"/>
</dbReference>
<sequence>MQPPHPAAMGSAPSSRVISIPESSTPLNLSIGKGEKKTIDVTTASISNKGSTIVTDEGTIRIQPFKSRGQKNLKALISFTPRTSHFDLGNTSSQTDPFRGFYTLFWIGLFLLFCQTVIRSYEQTGYFLSGSFFKLISGDALILAVSDAILVGASYLCVPLVQGMKRGWWKYGWPTIAFQHICQAIYLGITVRWTFHRNWYWVQSGFLTLHCLSMMMKIHSYIAHNGYLCNVRASLHQTEIDLSEAVAAYPGGSEAVYAEARSVQERRLEAERNAAIATTTTDDDDGITVPTTGESSPQIGTPKLEPTQQETSSLQMAAALRQRLRVQSNGTDSPAVESSRAPSTTSCSGDVTPARQPSPEPISAPQVHPLSSHPDQQISGLAHNVDAQKAELISTGVEKVVWPANVTYWNFTDYLLVPTLVYELEYPRTSQLRPIYILEKTLATMGTFSLIYLITEHYIMPQLPKPGDSFIISYINLALPMVIDYILIFFIIFECICNGFAELTCFSDREFYQDWWNSTSWDQFARQWNKPVHTFLLRHVYFSSLSTGKVSRNQATLLTFLLSALCHELVMAVVSKKIRLYLFVLQMIQIPLIAIGRLPIVKRNKKIANIVFWFGLLSGFPILAIGYLLY</sequence>
<dbReference type="InterPro" id="IPR004299">
    <property type="entry name" value="MBOAT_fam"/>
</dbReference>
<evidence type="ECO:0000256" key="13">
    <source>
        <dbReference type="SAM" id="Phobius"/>
    </source>
</evidence>
<feature type="transmembrane region" description="Helical" evidence="13">
    <location>
        <begin position="580"/>
        <end position="598"/>
    </location>
</feature>
<feature type="transmembrane region" description="Helical" evidence="13">
    <location>
        <begin position="471"/>
        <end position="493"/>
    </location>
</feature>
<feature type="active site" evidence="11">
    <location>
        <position position="567"/>
    </location>
</feature>
<keyword evidence="7 10" id="KW-0472">Membrane</keyword>
<feature type="region of interest" description="Disordered" evidence="12">
    <location>
        <begin position="272"/>
        <end position="314"/>
    </location>
</feature>